<reference evidence="2" key="1">
    <citation type="submission" date="2020-02" db="EMBL/GenBank/DDBJ databases">
        <authorList>
            <person name="Meier V. D."/>
        </authorList>
    </citation>
    <scope>NUCLEOTIDE SEQUENCE</scope>
    <source>
        <strain evidence="2">AVDCRST_MAG82</strain>
    </source>
</reference>
<sequence>GTAGLRGEVHRSRAEREGQGGDPSLRQGRRGRPVERPQVPATHPGVREAGRWLQGREGPVPEEPREVDRGGVADQGGRRQRPRGRRDQALPPEEGLGK</sequence>
<feature type="region of interest" description="Disordered" evidence="1">
    <location>
        <begin position="1"/>
        <end position="98"/>
    </location>
</feature>
<feature type="compositionally biased region" description="Basic and acidic residues" evidence="1">
    <location>
        <begin position="7"/>
        <end position="19"/>
    </location>
</feature>
<protein>
    <submittedName>
        <fullName evidence="2">Uncharacterized protein</fullName>
    </submittedName>
</protein>
<feature type="non-terminal residue" evidence="2">
    <location>
        <position position="98"/>
    </location>
</feature>
<feature type="compositionally biased region" description="Basic and acidic residues" evidence="1">
    <location>
        <begin position="62"/>
        <end position="71"/>
    </location>
</feature>
<evidence type="ECO:0000313" key="2">
    <source>
        <dbReference type="EMBL" id="CAA9448830.1"/>
    </source>
</evidence>
<name>A0A6J4QS18_9ACTN</name>
<proteinExistence type="predicted"/>
<gene>
    <name evidence="2" type="ORF">AVDCRST_MAG82-3599</name>
</gene>
<feature type="non-terminal residue" evidence="2">
    <location>
        <position position="1"/>
    </location>
</feature>
<evidence type="ECO:0000256" key="1">
    <source>
        <dbReference type="SAM" id="MobiDB-lite"/>
    </source>
</evidence>
<dbReference type="AlphaFoldDB" id="A0A6J4QS18"/>
<dbReference type="EMBL" id="CADCVA010000438">
    <property type="protein sequence ID" value="CAA9448830.1"/>
    <property type="molecule type" value="Genomic_DNA"/>
</dbReference>
<organism evidence="2">
    <name type="scientific">uncultured Rubrobacteraceae bacterium</name>
    <dbReference type="NCBI Taxonomy" id="349277"/>
    <lineage>
        <taxon>Bacteria</taxon>
        <taxon>Bacillati</taxon>
        <taxon>Actinomycetota</taxon>
        <taxon>Rubrobacteria</taxon>
        <taxon>Rubrobacterales</taxon>
        <taxon>Rubrobacteraceae</taxon>
        <taxon>environmental samples</taxon>
    </lineage>
</organism>
<accession>A0A6J4QS18</accession>